<keyword evidence="2" id="KW-1003">Cell membrane</keyword>
<feature type="transmembrane region" description="Helical" evidence="6">
    <location>
        <begin position="361"/>
        <end position="382"/>
    </location>
</feature>
<dbReference type="EMBL" id="QZEY01000003">
    <property type="protein sequence ID" value="RJL33412.1"/>
    <property type="molecule type" value="Genomic_DNA"/>
</dbReference>
<evidence type="ECO:0000313" key="8">
    <source>
        <dbReference type="EMBL" id="RJL33412.1"/>
    </source>
</evidence>
<dbReference type="InterPro" id="IPR038766">
    <property type="entry name" value="Membrane_comp_ABC_pdt"/>
</dbReference>
<feature type="transmembrane region" description="Helical" evidence="6">
    <location>
        <begin position="411"/>
        <end position="429"/>
    </location>
</feature>
<organism evidence="8 9">
    <name type="scientific">Bailinhaonella thermotolerans</name>
    <dbReference type="NCBI Taxonomy" id="1070861"/>
    <lineage>
        <taxon>Bacteria</taxon>
        <taxon>Bacillati</taxon>
        <taxon>Actinomycetota</taxon>
        <taxon>Actinomycetes</taxon>
        <taxon>Streptosporangiales</taxon>
        <taxon>Streptosporangiaceae</taxon>
        <taxon>Bailinhaonella</taxon>
    </lineage>
</organism>
<dbReference type="PANTHER" id="PTHR30287:SF1">
    <property type="entry name" value="INNER MEMBRANE PROTEIN"/>
    <property type="match status" value="1"/>
</dbReference>
<comment type="caution">
    <text evidence="8">The sequence shown here is derived from an EMBL/GenBank/DDBJ whole genome shotgun (WGS) entry which is preliminary data.</text>
</comment>
<reference evidence="8 9" key="1">
    <citation type="submission" date="2018-09" db="EMBL/GenBank/DDBJ databases">
        <title>YIM 75507 draft genome.</title>
        <authorList>
            <person name="Tang S."/>
            <person name="Feng Y."/>
        </authorList>
    </citation>
    <scope>NUCLEOTIDE SEQUENCE [LARGE SCALE GENOMIC DNA]</scope>
    <source>
        <strain evidence="8 9">YIM 75507</strain>
    </source>
</reference>
<dbReference type="OrthoDB" id="3223244at2"/>
<comment type="subcellular location">
    <subcellularLocation>
        <location evidence="1">Cell membrane</location>
        <topology evidence="1">Multi-pass membrane protein</topology>
    </subcellularLocation>
</comment>
<evidence type="ECO:0000256" key="5">
    <source>
        <dbReference type="ARBA" id="ARBA00023136"/>
    </source>
</evidence>
<evidence type="ECO:0000313" key="9">
    <source>
        <dbReference type="Proteomes" id="UP000265768"/>
    </source>
</evidence>
<feature type="domain" description="ABC3 transporter permease C-terminal" evidence="7">
    <location>
        <begin position="273"/>
        <end position="393"/>
    </location>
</feature>
<feature type="transmembrane region" description="Helical" evidence="6">
    <location>
        <begin position="267"/>
        <end position="288"/>
    </location>
</feature>
<evidence type="ECO:0000259" key="7">
    <source>
        <dbReference type="Pfam" id="PF02687"/>
    </source>
</evidence>
<sequence>MKGTGRVKGMLATAVAMARAGGLAVVFFAVLGGTALVTAAGVVVDSAFRSQPPVRLSGADVVVSAPQSISRKEDFAIALPERATVPGPLVREVAAVPGVAGAVGDLSFPAAVLPQAAHGPAPAKGPAADPAAAGHGWSSALLSGRLAEGREPRAAGEVALGPGLPGHVGRRVRIMAAGRPAGYLVTGRVTAPGIYVADPVAAGLAGRTAGAKAGRADLVAVRAAPGVRAEDLAERIRARIGGRYEVATGRDRAVAESPAIGAARETLLMLPGSIGGISLLIVGFVVGGGMSLSVDRQRPDLALLRAAGATPRQVRRLVGLQALAAAVPALIPGAALGYFLAARLGDLLVTVGALRPDHPLAYGPLPALAAAPLLLGVVRVASWAASLRVSRMPVAAGIADAREPSRLRTNTGLLIMLGALVLSAVPLFVRGEIAAVGPATAALLAVIGLALAGPRLVRRAAGALASSPLMARLPRTAWLAVHNTHGHAPRTAGAVAALGMAVTLGLSVVLTHTTLGRARTDEAALGLRGLVTLTAPALGGVPHGLVSDVRDLTPATAVATTTVVTEPLLPGDDPELMSRPAMALGPDAEGLVDLDVVAGGLAGLRGNTVALDEDAGRVGDRVRLVMGDGARVEAVVVATYRRSLGFGPIVVSRDLAAAHTTTGLDGAVLARKADLGPVLARWPGVELSTAPEGPQAGAASAQLLLNVAVLAVLLGYVLVAVANRLVATTTGRREELAGLRRVGASSRQLRRMVRWEAALIGAAACGAGLLLSAVPLALLSAGFLGRPVPAGPLWLLPASMLVVALVVWAAMELPARKMLR</sequence>
<proteinExistence type="predicted"/>
<name>A0A3A4BFZ6_9ACTN</name>
<evidence type="ECO:0000256" key="1">
    <source>
        <dbReference type="ARBA" id="ARBA00004651"/>
    </source>
</evidence>
<keyword evidence="9" id="KW-1185">Reference proteome</keyword>
<keyword evidence="3 6" id="KW-0812">Transmembrane</keyword>
<feature type="transmembrane region" description="Helical" evidence="6">
    <location>
        <begin position="492"/>
        <end position="510"/>
    </location>
</feature>
<keyword evidence="4 6" id="KW-1133">Transmembrane helix</keyword>
<feature type="transmembrane region" description="Helical" evidence="6">
    <location>
        <begin position="322"/>
        <end position="341"/>
    </location>
</feature>
<feature type="transmembrane region" description="Helical" evidence="6">
    <location>
        <begin position="435"/>
        <end position="452"/>
    </location>
</feature>
<evidence type="ECO:0000256" key="4">
    <source>
        <dbReference type="ARBA" id="ARBA00022989"/>
    </source>
</evidence>
<dbReference type="GO" id="GO:0005886">
    <property type="term" value="C:plasma membrane"/>
    <property type="evidence" value="ECO:0007669"/>
    <property type="project" value="UniProtKB-SubCell"/>
</dbReference>
<keyword evidence="5 6" id="KW-0472">Membrane</keyword>
<protein>
    <submittedName>
        <fullName evidence="8">ABC transporter permease</fullName>
    </submittedName>
</protein>
<gene>
    <name evidence="8" type="ORF">D5H75_11525</name>
</gene>
<evidence type="ECO:0000256" key="6">
    <source>
        <dbReference type="SAM" id="Phobius"/>
    </source>
</evidence>
<dbReference type="PANTHER" id="PTHR30287">
    <property type="entry name" value="MEMBRANE COMPONENT OF PREDICTED ABC SUPERFAMILY METABOLITE UPTAKE TRANSPORTER"/>
    <property type="match status" value="1"/>
</dbReference>
<dbReference type="InterPro" id="IPR003838">
    <property type="entry name" value="ABC3_permease_C"/>
</dbReference>
<evidence type="ECO:0000256" key="2">
    <source>
        <dbReference type="ARBA" id="ARBA00022475"/>
    </source>
</evidence>
<dbReference type="AlphaFoldDB" id="A0A3A4BFZ6"/>
<dbReference type="RefSeq" id="WP_119926371.1">
    <property type="nucleotide sequence ID" value="NZ_QZEY01000003.1"/>
</dbReference>
<dbReference type="Pfam" id="PF02687">
    <property type="entry name" value="FtsX"/>
    <property type="match status" value="2"/>
</dbReference>
<dbReference type="Proteomes" id="UP000265768">
    <property type="component" value="Unassembled WGS sequence"/>
</dbReference>
<feature type="domain" description="ABC3 transporter permease C-terminal" evidence="7">
    <location>
        <begin position="709"/>
        <end position="818"/>
    </location>
</feature>
<feature type="transmembrane region" description="Helical" evidence="6">
    <location>
        <begin position="757"/>
        <end position="781"/>
    </location>
</feature>
<feature type="transmembrane region" description="Helical" evidence="6">
    <location>
        <begin position="793"/>
        <end position="811"/>
    </location>
</feature>
<evidence type="ECO:0000256" key="3">
    <source>
        <dbReference type="ARBA" id="ARBA00022692"/>
    </source>
</evidence>
<feature type="transmembrane region" description="Helical" evidence="6">
    <location>
        <begin position="703"/>
        <end position="726"/>
    </location>
</feature>
<accession>A0A3A4BFZ6</accession>